<evidence type="ECO:0000313" key="2">
    <source>
        <dbReference type="Proteomes" id="UP001524383"/>
    </source>
</evidence>
<name>A0ABD4TJG8_9EURY</name>
<sequence length="178" mass="20075">MDTIIEEGFTRLTETIQELGEKRGALEKEILADLSGLLARMATLATPLVGTLGNQFLEKSKQDGKGELYDSIHYEKKMIILGRADEPASYRPDDLKKSVQKQFCVLTEDGKIAELMYSDDGFIIDSYINPLTPEEALDLYGPELLFMLYRALNDYGNLQEELIVALDTTLAFIQQKEE</sequence>
<dbReference type="AlphaFoldDB" id="A0ABD4TJG8"/>
<dbReference type="RefSeq" id="WP_255332553.1">
    <property type="nucleotide sequence ID" value="NZ_VOTZ01000011.1"/>
</dbReference>
<protein>
    <submittedName>
        <fullName evidence="1">Uncharacterized protein</fullName>
    </submittedName>
</protein>
<comment type="caution">
    <text evidence="1">The sequence shown here is derived from an EMBL/GenBank/DDBJ whole genome shotgun (WGS) entry which is preliminary data.</text>
</comment>
<proteinExistence type="predicted"/>
<evidence type="ECO:0000313" key="1">
    <source>
        <dbReference type="EMBL" id="MCQ1538601.1"/>
    </source>
</evidence>
<gene>
    <name evidence="1" type="ORF">FTO68_06330</name>
</gene>
<accession>A0ABD4TJG8</accession>
<dbReference type="Proteomes" id="UP001524383">
    <property type="component" value="Unassembled WGS sequence"/>
</dbReference>
<organism evidence="1 2">
    <name type="scientific">Methanocalculus taiwanensis</name>
    <dbReference type="NCBI Taxonomy" id="106207"/>
    <lineage>
        <taxon>Archaea</taxon>
        <taxon>Methanobacteriati</taxon>
        <taxon>Methanobacteriota</taxon>
        <taxon>Stenosarchaea group</taxon>
        <taxon>Methanomicrobia</taxon>
        <taxon>Methanomicrobiales</taxon>
        <taxon>Methanocalculaceae</taxon>
        <taxon>Methanocalculus</taxon>
    </lineage>
</organism>
<dbReference type="EMBL" id="VOTZ01000011">
    <property type="protein sequence ID" value="MCQ1538601.1"/>
    <property type="molecule type" value="Genomic_DNA"/>
</dbReference>
<reference evidence="1 2" key="1">
    <citation type="submission" date="2019-08" db="EMBL/GenBank/DDBJ databases">
        <authorList>
            <person name="Chen S.-C."/>
            <person name="Lai M.-C."/>
            <person name="You Y.-T."/>
        </authorList>
    </citation>
    <scope>NUCLEOTIDE SEQUENCE [LARGE SCALE GENOMIC DNA]</scope>
    <source>
        <strain evidence="1 2">P2F9704a</strain>
    </source>
</reference>
<keyword evidence="2" id="KW-1185">Reference proteome</keyword>